<evidence type="ECO:0000313" key="1">
    <source>
        <dbReference type="EMBL" id="CAG8742325.1"/>
    </source>
</evidence>
<proteinExistence type="predicted"/>
<keyword evidence="2" id="KW-1185">Reference proteome</keyword>
<comment type="caution">
    <text evidence="1">The sequence shown here is derived from an EMBL/GenBank/DDBJ whole genome shotgun (WGS) entry which is preliminary data.</text>
</comment>
<reference evidence="1" key="1">
    <citation type="submission" date="2021-06" db="EMBL/GenBank/DDBJ databases">
        <authorList>
            <person name="Kallberg Y."/>
            <person name="Tangrot J."/>
            <person name="Rosling A."/>
        </authorList>
    </citation>
    <scope>NUCLEOTIDE SEQUENCE</scope>
    <source>
        <strain evidence="1">MA453B</strain>
    </source>
</reference>
<name>A0A9N9NMG1_9GLOM</name>
<evidence type="ECO:0000313" key="2">
    <source>
        <dbReference type="Proteomes" id="UP000789405"/>
    </source>
</evidence>
<protein>
    <submittedName>
        <fullName evidence="1">11271_t:CDS:1</fullName>
    </submittedName>
</protein>
<dbReference type="AlphaFoldDB" id="A0A9N9NMG1"/>
<dbReference type="OrthoDB" id="2436760at2759"/>
<accession>A0A9N9NMG1</accession>
<dbReference type="EMBL" id="CAJVPY010013721">
    <property type="protein sequence ID" value="CAG8742325.1"/>
    <property type="molecule type" value="Genomic_DNA"/>
</dbReference>
<sequence length="67" mass="7509">MLKPHNFREFFVLVDNPINKTNTKAVYKFCALKNGGIQAAASKSECFTTNKGNLSKDKQKTLNKGKM</sequence>
<organism evidence="1 2">
    <name type="scientific">Dentiscutata erythropus</name>
    <dbReference type="NCBI Taxonomy" id="1348616"/>
    <lineage>
        <taxon>Eukaryota</taxon>
        <taxon>Fungi</taxon>
        <taxon>Fungi incertae sedis</taxon>
        <taxon>Mucoromycota</taxon>
        <taxon>Glomeromycotina</taxon>
        <taxon>Glomeromycetes</taxon>
        <taxon>Diversisporales</taxon>
        <taxon>Gigasporaceae</taxon>
        <taxon>Dentiscutata</taxon>
    </lineage>
</organism>
<dbReference type="Proteomes" id="UP000789405">
    <property type="component" value="Unassembled WGS sequence"/>
</dbReference>
<gene>
    <name evidence="1" type="ORF">DERYTH_LOCUS16117</name>
</gene>